<dbReference type="EMBL" id="CAJOBF010000351">
    <property type="protein sequence ID" value="CAF3803247.1"/>
    <property type="molecule type" value="Genomic_DNA"/>
</dbReference>
<reference evidence="2" key="1">
    <citation type="submission" date="2021-02" db="EMBL/GenBank/DDBJ databases">
        <authorList>
            <person name="Nowell W R."/>
        </authorList>
    </citation>
    <scope>NUCLEOTIDE SEQUENCE</scope>
</reference>
<evidence type="ECO:0000313" key="2">
    <source>
        <dbReference type="EMBL" id="CAF2120054.1"/>
    </source>
</evidence>
<evidence type="ECO:0000313" key="4">
    <source>
        <dbReference type="Proteomes" id="UP000663887"/>
    </source>
</evidence>
<name>A0A816VH38_9BILA</name>
<comment type="caution">
    <text evidence="2">The sequence shown here is derived from an EMBL/GenBank/DDBJ whole genome shotgun (WGS) entry which is preliminary data.</text>
</comment>
<dbReference type="Proteomes" id="UP000663842">
    <property type="component" value="Unassembled WGS sequence"/>
</dbReference>
<organism evidence="2 4">
    <name type="scientific">Rotaria magnacalcarata</name>
    <dbReference type="NCBI Taxonomy" id="392030"/>
    <lineage>
        <taxon>Eukaryota</taxon>
        <taxon>Metazoa</taxon>
        <taxon>Spiralia</taxon>
        <taxon>Gnathifera</taxon>
        <taxon>Rotifera</taxon>
        <taxon>Eurotatoria</taxon>
        <taxon>Bdelloidea</taxon>
        <taxon>Philodinida</taxon>
        <taxon>Philodinidae</taxon>
        <taxon>Rotaria</taxon>
    </lineage>
</organism>
<keyword evidence="1" id="KW-1133">Transmembrane helix</keyword>
<keyword evidence="1" id="KW-0472">Membrane</keyword>
<protein>
    <submittedName>
        <fullName evidence="2">Uncharacterized protein</fullName>
    </submittedName>
</protein>
<evidence type="ECO:0000313" key="3">
    <source>
        <dbReference type="EMBL" id="CAF3803247.1"/>
    </source>
</evidence>
<evidence type="ECO:0000256" key="1">
    <source>
        <dbReference type="SAM" id="Phobius"/>
    </source>
</evidence>
<gene>
    <name evidence="3" type="ORF">UXM345_LOCUS4938</name>
    <name evidence="2" type="ORF">XDN619_LOCUS22518</name>
</gene>
<dbReference type="Proteomes" id="UP000663887">
    <property type="component" value="Unassembled WGS sequence"/>
</dbReference>
<feature type="transmembrane region" description="Helical" evidence="1">
    <location>
        <begin position="9"/>
        <end position="27"/>
    </location>
</feature>
<keyword evidence="1" id="KW-0812">Transmembrane</keyword>
<proteinExistence type="predicted"/>
<accession>A0A816VH38</accession>
<dbReference type="AlphaFoldDB" id="A0A816VH38"/>
<sequence length="515" mass="58201">MAKHSFQKLIPAVLSIGILAPIAYFTYNGYIKSTKPSNFELAANKLGFNGYKKGDQHISASEHQEALLKQLQMAGYFQPQKIWQDINRLGVKDPVAAFKEIYFAITKSKADQSDPNKFNAKILRKNLGKGTALDEQDLMDLLLYISQNAFGRKPGQERNELASQDWMNNYEKEYFSAAKVLRLIDREAPEHQYYDSAWIAGASRIGVMARIIDYHYILSKYTIKVNGETAVLAGARELWSNIDGITPIVRDRLIEAYKTTADMDALDISLPVGEDKARVEEGKEYMADLATRYNVKLDPTSPFIQYNSATECPPGYFPGRVYANYAAGEKQKLTETLMSQDLITTYPSDDIRTINIVDTIAVKHQRPNTASRAHDAATRFVERIIKGEYGDKKSFVILLETNNPYIERQTIAAQREVNKVLKNSDLSDKGYVIKVEGVGFKCKQDVATVHSELEALVAEKWKDTVMQENIPTKRTIKNLLFQTRDNSMVVPDQPDVSELSLSGNLLQDIFDEYLL</sequence>
<dbReference type="EMBL" id="CAJNRG010010184">
    <property type="protein sequence ID" value="CAF2120054.1"/>
    <property type="molecule type" value="Genomic_DNA"/>
</dbReference>